<protein>
    <submittedName>
        <fullName evidence="1">Uncharacterized protein</fullName>
    </submittedName>
</protein>
<dbReference type="Proteomes" id="UP000626109">
    <property type="component" value="Unassembled WGS sequence"/>
</dbReference>
<proteinExistence type="predicted"/>
<organism evidence="1 2">
    <name type="scientific">Polarella glacialis</name>
    <name type="common">Dinoflagellate</name>
    <dbReference type="NCBI Taxonomy" id="89957"/>
    <lineage>
        <taxon>Eukaryota</taxon>
        <taxon>Sar</taxon>
        <taxon>Alveolata</taxon>
        <taxon>Dinophyceae</taxon>
        <taxon>Suessiales</taxon>
        <taxon>Suessiaceae</taxon>
        <taxon>Polarella</taxon>
    </lineage>
</organism>
<name>A0A813LUE8_POLGL</name>
<evidence type="ECO:0000313" key="1">
    <source>
        <dbReference type="EMBL" id="CAE8738527.1"/>
    </source>
</evidence>
<dbReference type="EMBL" id="CAJNNW010036959">
    <property type="protein sequence ID" value="CAE8738527.1"/>
    <property type="molecule type" value="Genomic_DNA"/>
</dbReference>
<gene>
    <name evidence="1" type="ORF">PGLA2088_LOCUS49238</name>
</gene>
<comment type="caution">
    <text evidence="1">The sequence shown here is derived from an EMBL/GenBank/DDBJ whole genome shotgun (WGS) entry which is preliminary data.</text>
</comment>
<reference evidence="1" key="1">
    <citation type="submission" date="2021-02" db="EMBL/GenBank/DDBJ databases">
        <authorList>
            <person name="Dougan E. K."/>
            <person name="Rhodes N."/>
            <person name="Thang M."/>
            <person name="Chan C."/>
        </authorList>
    </citation>
    <scope>NUCLEOTIDE SEQUENCE</scope>
</reference>
<dbReference type="AlphaFoldDB" id="A0A813LUE8"/>
<accession>A0A813LUE8</accession>
<feature type="non-terminal residue" evidence="1">
    <location>
        <position position="1"/>
    </location>
</feature>
<sequence>LLSRAPQDPGAGSAGSRGGLGCLRAAAGALRPGAMLAGAGASRRALAAESAGLRLGRAKTEAAEVPLACLCVRCCSAWHHSYRLGLQTRGSFCDRFYRRRWSGRGDPSQR</sequence>
<evidence type="ECO:0000313" key="2">
    <source>
        <dbReference type="Proteomes" id="UP000626109"/>
    </source>
</evidence>